<sequence>MMYLFIVYAVITVAFGGRHQMFKDLIKDIDRVKKRFKPMLDMEVCPVCRSTKVDVTDGVFINGGLYIQTMVCVVCKKKWRVVYDSDLNIIEVKIGA</sequence>
<gene>
    <name evidence="1" type="ORF">LCGC14_0731470</name>
</gene>
<reference evidence="1" key="1">
    <citation type="journal article" date="2015" name="Nature">
        <title>Complex archaea that bridge the gap between prokaryotes and eukaryotes.</title>
        <authorList>
            <person name="Spang A."/>
            <person name="Saw J.H."/>
            <person name="Jorgensen S.L."/>
            <person name="Zaremba-Niedzwiedzka K."/>
            <person name="Martijn J."/>
            <person name="Lind A.E."/>
            <person name="van Eijk R."/>
            <person name="Schleper C."/>
            <person name="Guy L."/>
            <person name="Ettema T.J."/>
        </authorList>
    </citation>
    <scope>NUCLEOTIDE SEQUENCE</scope>
</reference>
<protein>
    <submittedName>
        <fullName evidence="1">Uncharacterized protein</fullName>
    </submittedName>
</protein>
<name>A0A0F9QUE2_9ZZZZ</name>
<dbReference type="AlphaFoldDB" id="A0A0F9QUE2"/>
<organism evidence="1">
    <name type="scientific">marine sediment metagenome</name>
    <dbReference type="NCBI Taxonomy" id="412755"/>
    <lineage>
        <taxon>unclassified sequences</taxon>
        <taxon>metagenomes</taxon>
        <taxon>ecological metagenomes</taxon>
    </lineage>
</organism>
<accession>A0A0F9QUE2</accession>
<proteinExistence type="predicted"/>
<comment type="caution">
    <text evidence="1">The sequence shown here is derived from an EMBL/GenBank/DDBJ whole genome shotgun (WGS) entry which is preliminary data.</text>
</comment>
<dbReference type="EMBL" id="LAZR01001693">
    <property type="protein sequence ID" value="KKN40632.1"/>
    <property type="molecule type" value="Genomic_DNA"/>
</dbReference>
<evidence type="ECO:0000313" key="1">
    <source>
        <dbReference type="EMBL" id="KKN40632.1"/>
    </source>
</evidence>